<dbReference type="NCBIfam" id="TIGR01887">
    <property type="entry name" value="dipeptidaselike"/>
    <property type="match status" value="1"/>
</dbReference>
<dbReference type="GO" id="GO:0006526">
    <property type="term" value="P:L-arginine biosynthetic process"/>
    <property type="evidence" value="ECO:0007669"/>
    <property type="project" value="TreeGrafter"/>
</dbReference>
<dbReference type="GO" id="GO:0008237">
    <property type="term" value="F:metallopeptidase activity"/>
    <property type="evidence" value="ECO:0007669"/>
    <property type="project" value="UniProtKB-KW"/>
</dbReference>
<dbReference type="Proteomes" id="UP000027982">
    <property type="component" value="Chromosome"/>
</dbReference>
<keyword evidence="4" id="KW-0479">Metal-binding</keyword>
<evidence type="ECO:0000256" key="6">
    <source>
        <dbReference type="ARBA" id="ARBA00022833"/>
    </source>
</evidence>
<comment type="cofactor">
    <cofactor evidence="1">
        <name>Zn(2+)</name>
        <dbReference type="ChEBI" id="CHEBI:29105"/>
    </cofactor>
</comment>
<dbReference type="EMBL" id="CP007139">
    <property type="protein sequence ID" value="AIE86879.1"/>
    <property type="molecule type" value="Genomic_DNA"/>
</dbReference>
<dbReference type="STRING" id="661478.OP10G_3511"/>
<dbReference type="InterPro" id="IPR050072">
    <property type="entry name" value="Peptidase_M20A"/>
</dbReference>
<keyword evidence="3" id="KW-0645">Protease</keyword>
<evidence type="ECO:0000256" key="4">
    <source>
        <dbReference type="ARBA" id="ARBA00022723"/>
    </source>
</evidence>
<name>A0A068NYD6_FIMGI</name>
<evidence type="ECO:0000256" key="7">
    <source>
        <dbReference type="ARBA" id="ARBA00022997"/>
    </source>
</evidence>
<evidence type="ECO:0000313" key="9">
    <source>
        <dbReference type="EMBL" id="AIE86879.1"/>
    </source>
</evidence>
<keyword evidence="7" id="KW-0224">Dipeptidase</keyword>
<evidence type="ECO:0000313" key="10">
    <source>
        <dbReference type="Proteomes" id="UP000027982"/>
    </source>
</evidence>
<dbReference type="GO" id="GO:0006508">
    <property type="term" value="P:proteolysis"/>
    <property type="evidence" value="ECO:0007669"/>
    <property type="project" value="UniProtKB-KW"/>
</dbReference>
<dbReference type="SUPFAM" id="SSF55031">
    <property type="entry name" value="Bacterial exopeptidase dimerisation domain"/>
    <property type="match status" value="1"/>
</dbReference>
<evidence type="ECO:0000256" key="1">
    <source>
        <dbReference type="ARBA" id="ARBA00001947"/>
    </source>
</evidence>
<evidence type="ECO:0000256" key="5">
    <source>
        <dbReference type="ARBA" id="ARBA00022801"/>
    </source>
</evidence>
<dbReference type="AlphaFoldDB" id="A0A068NYD6"/>
<evidence type="ECO:0000256" key="2">
    <source>
        <dbReference type="ARBA" id="ARBA00006247"/>
    </source>
</evidence>
<dbReference type="Gene3D" id="3.30.70.360">
    <property type="match status" value="2"/>
</dbReference>
<evidence type="ECO:0000256" key="8">
    <source>
        <dbReference type="ARBA" id="ARBA00023049"/>
    </source>
</evidence>
<organism evidence="9 10">
    <name type="scientific">Fimbriimonas ginsengisoli Gsoil 348</name>
    <dbReference type="NCBI Taxonomy" id="661478"/>
    <lineage>
        <taxon>Bacteria</taxon>
        <taxon>Bacillati</taxon>
        <taxon>Armatimonadota</taxon>
        <taxon>Fimbriimonadia</taxon>
        <taxon>Fimbriimonadales</taxon>
        <taxon>Fimbriimonadaceae</taxon>
        <taxon>Fimbriimonas</taxon>
    </lineage>
</organism>
<dbReference type="InterPro" id="IPR036264">
    <property type="entry name" value="Bact_exopeptidase_dim_dom"/>
</dbReference>
<protein>
    <submittedName>
        <fullName evidence="9">Acetylornithine deacetylase/Succinyl-diaminopimelate desuccinylase-related deacylase</fullName>
    </submittedName>
</protein>
<proteinExistence type="inferred from homology"/>
<dbReference type="GO" id="GO:0008777">
    <property type="term" value="F:acetylornithine deacetylase activity"/>
    <property type="evidence" value="ECO:0007669"/>
    <property type="project" value="TreeGrafter"/>
</dbReference>
<dbReference type="SUPFAM" id="SSF53187">
    <property type="entry name" value="Zn-dependent exopeptidases"/>
    <property type="match status" value="1"/>
</dbReference>
<reference evidence="9 10" key="1">
    <citation type="journal article" date="2014" name="PLoS ONE">
        <title>The first complete genome sequence of the class fimbriimonadia in the phylum armatimonadetes.</title>
        <authorList>
            <person name="Hu Z.Y."/>
            <person name="Wang Y.Z."/>
            <person name="Im W.T."/>
            <person name="Wang S.Y."/>
            <person name="Zhao G.P."/>
            <person name="Zheng H.J."/>
            <person name="Quan Z.X."/>
        </authorList>
    </citation>
    <scope>NUCLEOTIDE SEQUENCE [LARGE SCALE GENOMIC DNA]</scope>
    <source>
        <strain evidence="9">Gsoil 348</strain>
    </source>
</reference>
<accession>A0A068NYD6</accession>
<dbReference type="Pfam" id="PF01546">
    <property type="entry name" value="Peptidase_M20"/>
    <property type="match status" value="1"/>
</dbReference>
<gene>
    <name evidence="9" type="ORF">OP10G_3511</name>
</gene>
<dbReference type="Gene3D" id="3.40.630.10">
    <property type="entry name" value="Zn peptidases"/>
    <property type="match status" value="1"/>
</dbReference>
<comment type="similarity">
    <text evidence="2">Belongs to the peptidase M20A family.</text>
</comment>
<dbReference type="InterPro" id="IPR010964">
    <property type="entry name" value="M20A_pepV-rel"/>
</dbReference>
<dbReference type="OrthoDB" id="9761532at2"/>
<dbReference type="KEGG" id="fgi:OP10G_3511"/>
<keyword evidence="6" id="KW-0862">Zinc</keyword>
<dbReference type="GO" id="GO:0008270">
    <property type="term" value="F:zinc ion binding"/>
    <property type="evidence" value="ECO:0007669"/>
    <property type="project" value="InterPro"/>
</dbReference>
<keyword evidence="10" id="KW-1185">Reference proteome</keyword>
<dbReference type="RefSeq" id="WP_025229189.1">
    <property type="nucleotide sequence ID" value="NZ_CP007139.1"/>
</dbReference>
<dbReference type="PANTHER" id="PTHR43808:SF31">
    <property type="entry name" value="N-ACETYL-L-CITRULLINE DEACETYLASE"/>
    <property type="match status" value="1"/>
</dbReference>
<dbReference type="PANTHER" id="PTHR43808">
    <property type="entry name" value="ACETYLORNITHINE DEACETYLASE"/>
    <property type="match status" value="1"/>
</dbReference>
<evidence type="ECO:0000256" key="3">
    <source>
        <dbReference type="ARBA" id="ARBA00022670"/>
    </source>
</evidence>
<keyword evidence="8" id="KW-0482">Metalloprotease</keyword>
<dbReference type="GO" id="GO:0016805">
    <property type="term" value="F:dipeptidase activity"/>
    <property type="evidence" value="ECO:0007669"/>
    <property type="project" value="UniProtKB-KW"/>
</dbReference>
<dbReference type="InterPro" id="IPR002933">
    <property type="entry name" value="Peptidase_M20"/>
</dbReference>
<dbReference type="HOGENOM" id="CLU_031786_2_0_0"/>
<sequence>MSDPIVAKIQDWLRAHEQELLDDTREMLQIPSLESEPLPNAPYGAENRRALDLALSLAKKYGFKTTDLEGHIGYGEFGQGDKLIVSLGHLDVVPVGPGWKHAPFGAEIDGGYIYGRGTTDDKGPTMASFYAMRAIKECVPEIGARMRQVFGCNEESGFGCVARYVQTEEPPTYGVAPDSGWPLYHAEKGIANLEISVPLNKGGEMELLEIEGGQRPNIVIDSCSGKVRVAAGALAHVDGKLADAWDRNVTFAWEGDVLGIFAIGKAAHGSTPFEGDSAAIRLLRFLKEISPLSSEPFFHEMFELTHIGGAGLGIAGSDEPSKDLTSNLGIVNTADGNVELLFNIRYPVTWSGEKLQSLCNAQLATLKSGFELKVTRDSPPLYFPLDHPLVKTIVEVYEEETGEHKAPGTMGGGTYARAIPNTVSIGTCWEGDGNAHETDERLKIENLFRASRIYAHILYRMSQMP</sequence>
<dbReference type="eggNOG" id="COG0624">
    <property type="taxonomic scope" value="Bacteria"/>
</dbReference>
<keyword evidence="5" id="KW-0378">Hydrolase</keyword>